<proteinExistence type="predicted"/>
<name>W8EY36_9BACT</name>
<gene>
    <name evidence="2" type="ORF">Hsw_PB0001</name>
</gene>
<evidence type="ECO:0000256" key="1">
    <source>
        <dbReference type="SAM" id="SignalP"/>
    </source>
</evidence>
<keyword evidence="2" id="KW-0614">Plasmid</keyword>
<evidence type="ECO:0000313" key="2">
    <source>
        <dbReference type="EMBL" id="AHJ95291.1"/>
    </source>
</evidence>
<dbReference type="Proteomes" id="UP000019423">
    <property type="component" value="Plasmid pHsw2"/>
</dbReference>
<dbReference type="OrthoDB" id="885042at2"/>
<dbReference type="EMBL" id="CP007143">
    <property type="protein sequence ID" value="AHJ95291.1"/>
    <property type="molecule type" value="Genomic_DNA"/>
</dbReference>
<dbReference type="AlphaFoldDB" id="W8EY36"/>
<sequence length="195" mass="21072">MKKHLLLWLLCLLPFALSAQEADTTAQVELQEQAQPYRYVNASSLTLRALPSAYALALAKIDGASRVTVLTERPDGWSKVQIEEHLGYVKSEYLVEQQQDVTAESVDWSLVEAAGGADYTNVSAVEVRAALPQAAAARPAARRTTPRASAGPKVYICNNGRTEVYHSSESCSATNRCTYATKVNGTGEARGLGLQ</sequence>
<feature type="chain" id="PRO_5004910063" description="SH3b domain-containing protein" evidence="1">
    <location>
        <begin position="22"/>
        <end position="195"/>
    </location>
</feature>
<evidence type="ECO:0008006" key="4">
    <source>
        <dbReference type="Google" id="ProtNLM"/>
    </source>
</evidence>
<keyword evidence="3" id="KW-1185">Reference proteome</keyword>
<dbReference type="HOGENOM" id="CLU_1394692_0_0_10"/>
<dbReference type="RefSeq" id="WP_044000254.1">
    <property type="nucleotide sequence ID" value="NZ_CP007143.1"/>
</dbReference>
<dbReference type="KEGG" id="hsw:Hsw_PB0001"/>
<accession>W8EY36</accession>
<evidence type="ECO:0000313" key="3">
    <source>
        <dbReference type="Proteomes" id="UP000019423"/>
    </source>
</evidence>
<dbReference type="PATRIC" id="fig|1227739.3.peg.1"/>
<protein>
    <recommendedName>
        <fullName evidence="4">SH3b domain-containing protein</fullName>
    </recommendedName>
</protein>
<geneLocation type="plasmid" evidence="2 3">
    <name>pHsw2</name>
</geneLocation>
<reference evidence="2 3" key="1">
    <citation type="submission" date="2014-01" db="EMBL/GenBank/DDBJ databases">
        <title>Complete sequence of plasmid2 of ionizing-radiation resistance bacterium Hymenobacter swuensis DY53.</title>
        <authorList>
            <person name="Jung J.-H."/>
            <person name="Jeong S.-W."/>
            <person name="Joe M.-H."/>
            <person name="Cho y.-j."/>
            <person name="Kim M.-K."/>
            <person name="Lim S.-Y."/>
        </authorList>
    </citation>
    <scope>NUCLEOTIDE SEQUENCE [LARGE SCALE GENOMIC DNA]</scope>
    <source>
        <strain evidence="2 3">DY53</strain>
        <plasmid evidence="2 3">pHsw2</plasmid>
    </source>
</reference>
<feature type="signal peptide" evidence="1">
    <location>
        <begin position="1"/>
        <end position="21"/>
    </location>
</feature>
<keyword evidence="1" id="KW-0732">Signal</keyword>
<dbReference type="Gene3D" id="2.30.30.40">
    <property type="entry name" value="SH3 Domains"/>
    <property type="match status" value="1"/>
</dbReference>
<organism evidence="2 3">
    <name type="scientific">Hymenobacter swuensis DY53</name>
    <dbReference type="NCBI Taxonomy" id="1227739"/>
    <lineage>
        <taxon>Bacteria</taxon>
        <taxon>Pseudomonadati</taxon>
        <taxon>Bacteroidota</taxon>
        <taxon>Cytophagia</taxon>
        <taxon>Cytophagales</taxon>
        <taxon>Hymenobacteraceae</taxon>
        <taxon>Hymenobacter</taxon>
    </lineage>
</organism>